<evidence type="ECO:0000256" key="6">
    <source>
        <dbReference type="ARBA" id="ARBA00022801"/>
    </source>
</evidence>
<comment type="similarity">
    <text evidence="1 9 10">Belongs to the peptidase A8 family.</text>
</comment>
<evidence type="ECO:0000256" key="4">
    <source>
        <dbReference type="ARBA" id="ARBA00022692"/>
    </source>
</evidence>
<feature type="active site" evidence="9">
    <location>
        <position position="146"/>
    </location>
</feature>
<reference evidence="11" key="2">
    <citation type="journal article" date="2021" name="PeerJ">
        <title>Extensive microbial diversity within the chicken gut microbiome revealed by metagenomics and culture.</title>
        <authorList>
            <person name="Gilroy R."/>
            <person name="Ravi A."/>
            <person name="Getino M."/>
            <person name="Pursley I."/>
            <person name="Horton D.L."/>
            <person name="Alikhan N.F."/>
            <person name="Baker D."/>
            <person name="Gharbi K."/>
            <person name="Hall N."/>
            <person name="Watson M."/>
            <person name="Adriaenssens E.M."/>
            <person name="Foster-Nyarko E."/>
            <person name="Jarju S."/>
            <person name="Secka A."/>
            <person name="Antonio M."/>
            <person name="Oren A."/>
            <person name="Chaudhuri R.R."/>
            <person name="La Ragione R."/>
            <person name="Hildebrand F."/>
            <person name="Pallen M.J."/>
        </authorList>
    </citation>
    <scope>NUCLEOTIDE SEQUENCE</scope>
    <source>
        <strain evidence="11">G3-3990</strain>
    </source>
</reference>
<protein>
    <recommendedName>
        <fullName evidence="9">Lipoprotein signal peptidase</fullName>
        <ecNumber evidence="9">3.4.23.36</ecNumber>
    </recommendedName>
    <alternativeName>
        <fullName evidence="9">Prolipoprotein signal peptidase</fullName>
    </alternativeName>
    <alternativeName>
        <fullName evidence="9">Signal peptidase II</fullName>
        <shortName evidence="9">SPase II</shortName>
    </alternativeName>
</protein>
<dbReference type="AlphaFoldDB" id="A0A9D9HV97"/>
<evidence type="ECO:0000256" key="8">
    <source>
        <dbReference type="ARBA" id="ARBA00023136"/>
    </source>
</evidence>
<accession>A0A9D9HV97</accession>
<name>A0A9D9HV97_9BACT</name>
<reference evidence="11" key="1">
    <citation type="submission" date="2020-10" db="EMBL/GenBank/DDBJ databases">
        <authorList>
            <person name="Gilroy R."/>
        </authorList>
    </citation>
    <scope>NUCLEOTIDE SEQUENCE</scope>
    <source>
        <strain evidence="11">G3-3990</strain>
    </source>
</reference>
<feature type="transmembrane region" description="Helical" evidence="9">
    <location>
        <begin position="64"/>
        <end position="81"/>
    </location>
</feature>
<dbReference type="GO" id="GO:0004190">
    <property type="term" value="F:aspartic-type endopeptidase activity"/>
    <property type="evidence" value="ECO:0007669"/>
    <property type="project" value="UniProtKB-UniRule"/>
</dbReference>
<evidence type="ECO:0000256" key="3">
    <source>
        <dbReference type="ARBA" id="ARBA00022670"/>
    </source>
</evidence>
<dbReference type="PANTHER" id="PTHR33695">
    <property type="entry name" value="LIPOPROTEIN SIGNAL PEPTIDASE"/>
    <property type="match status" value="1"/>
</dbReference>
<dbReference type="PANTHER" id="PTHR33695:SF1">
    <property type="entry name" value="LIPOPROTEIN SIGNAL PEPTIDASE"/>
    <property type="match status" value="1"/>
</dbReference>
<evidence type="ECO:0000256" key="2">
    <source>
        <dbReference type="ARBA" id="ARBA00022475"/>
    </source>
</evidence>
<evidence type="ECO:0000256" key="9">
    <source>
        <dbReference type="HAMAP-Rule" id="MF_00161"/>
    </source>
</evidence>
<dbReference type="Proteomes" id="UP000823641">
    <property type="component" value="Unassembled WGS sequence"/>
</dbReference>
<keyword evidence="4 9" id="KW-0812">Transmembrane</keyword>
<keyword evidence="2 9" id="KW-1003">Cell membrane</keyword>
<proteinExistence type="inferred from homology"/>
<keyword evidence="6 9" id="KW-0378">Hydrolase</keyword>
<dbReference type="EMBL" id="JADIMG010000094">
    <property type="protein sequence ID" value="MBO8460645.1"/>
    <property type="molecule type" value="Genomic_DNA"/>
</dbReference>
<evidence type="ECO:0000313" key="12">
    <source>
        <dbReference type="Proteomes" id="UP000823641"/>
    </source>
</evidence>
<comment type="pathway">
    <text evidence="9">Protein modification; lipoprotein biosynthesis (signal peptide cleavage).</text>
</comment>
<dbReference type="Pfam" id="PF01252">
    <property type="entry name" value="Peptidase_A8"/>
    <property type="match status" value="1"/>
</dbReference>
<organism evidence="11 12">
    <name type="scientific">Candidatus Gallipaludibacter merdavium</name>
    <dbReference type="NCBI Taxonomy" id="2840839"/>
    <lineage>
        <taxon>Bacteria</taxon>
        <taxon>Pseudomonadati</taxon>
        <taxon>Bacteroidota</taxon>
        <taxon>Bacteroidia</taxon>
        <taxon>Bacteroidales</taxon>
        <taxon>Candidatus Gallipaludibacter</taxon>
    </lineage>
</organism>
<evidence type="ECO:0000313" key="11">
    <source>
        <dbReference type="EMBL" id="MBO8460645.1"/>
    </source>
</evidence>
<comment type="subcellular location">
    <subcellularLocation>
        <location evidence="9">Cell membrane</location>
        <topology evidence="9">Multi-pass membrane protein</topology>
    </subcellularLocation>
</comment>
<keyword evidence="5 9" id="KW-0064">Aspartyl protease</keyword>
<dbReference type="PRINTS" id="PR00781">
    <property type="entry name" value="LIPOSIGPTASE"/>
</dbReference>
<feature type="active site" evidence="9">
    <location>
        <position position="171"/>
    </location>
</feature>
<evidence type="ECO:0000256" key="10">
    <source>
        <dbReference type="RuleBase" id="RU004181"/>
    </source>
</evidence>
<keyword evidence="7 9" id="KW-1133">Transmembrane helix</keyword>
<keyword evidence="8 9" id="KW-0472">Membrane</keyword>
<dbReference type="NCBIfam" id="NF011369">
    <property type="entry name" value="PRK14788.1"/>
    <property type="match status" value="1"/>
</dbReference>
<sequence length="201" mass="23053">MSEKKNRLLVGLFIVLILLIDQISKFYIKLHFPLGGYIEILPWFQICFVENPGMAFGWEFFDKLFLTLFRIIVAGVMCYYLHKLIKRHAKTGYLLTIALVIAGALGNIIDCMFYGLIFSESTPFSIATFMPENGGYAPFLYGKVVDMLYFPLIHNDMGEVLFFKPVFNIADSAITIAVFLILIFYRKELNDSLEKKEKKAA</sequence>
<dbReference type="GO" id="GO:0005886">
    <property type="term" value="C:plasma membrane"/>
    <property type="evidence" value="ECO:0007669"/>
    <property type="project" value="UniProtKB-SubCell"/>
</dbReference>
<keyword evidence="3 9" id="KW-0645">Protease</keyword>
<evidence type="ECO:0000256" key="1">
    <source>
        <dbReference type="ARBA" id="ARBA00006139"/>
    </source>
</evidence>
<evidence type="ECO:0000256" key="7">
    <source>
        <dbReference type="ARBA" id="ARBA00022989"/>
    </source>
</evidence>
<keyword evidence="11" id="KW-0449">Lipoprotein</keyword>
<dbReference type="GO" id="GO:0006508">
    <property type="term" value="P:proteolysis"/>
    <property type="evidence" value="ECO:0007669"/>
    <property type="project" value="UniProtKB-KW"/>
</dbReference>
<feature type="transmembrane region" description="Helical" evidence="9">
    <location>
        <begin position="93"/>
        <end position="117"/>
    </location>
</feature>
<comment type="caution">
    <text evidence="9">Lacks conserved residue(s) required for the propagation of feature annotation.</text>
</comment>
<dbReference type="EC" id="3.4.23.36" evidence="9"/>
<feature type="transmembrane region" description="Helical" evidence="9">
    <location>
        <begin position="166"/>
        <end position="185"/>
    </location>
</feature>
<comment type="caution">
    <text evidence="11">The sequence shown here is derived from an EMBL/GenBank/DDBJ whole genome shotgun (WGS) entry which is preliminary data.</text>
</comment>
<evidence type="ECO:0000256" key="5">
    <source>
        <dbReference type="ARBA" id="ARBA00022750"/>
    </source>
</evidence>
<comment type="function">
    <text evidence="9">This protein specifically catalyzes the removal of signal peptides from prolipoproteins.</text>
</comment>
<dbReference type="HAMAP" id="MF_00161">
    <property type="entry name" value="LspA"/>
    <property type="match status" value="1"/>
</dbReference>
<gene>
    <name evidence="9" type="primary">lspA</name>
    <name evidence="11" type="ORF">IAA73_09990</name>
</gene>
<comment type="catalytic activity">
    <reaction evidence="9">
        <text>Release of signal peptides from bacterial membrane prolipoproteins. Hydrolyzes -Xaa-Yaa-Zaa-|-(S,diacylglyceryl)Cys-, in which Xaa is hydrophobic (preferably Leu), and Yaa (Ala or Ser) and Zaa (Gly or Ala) have small, neutral side chains.</text>
        <dbReference type="EC" id="3.4.23.36"/>
    </reaction>
</comment>
<dbReference type="InterPro" id="IPR001872">
    <property type="entry name" value="Peptidase_A8"/>
</dbReference>